<keyword evidence="1" id="KW-1133">Transmembrane helix</keyword>
<feature type="transmembrane region" description="Helical" evidence="1">
    <location>
        <begin position="75"/>
        <end position="97"/>
    </location>
</feature>
<comment type="caution">
    <text evidence="2">The sequence shown here is derived from an EMBL/GenBank/DDBJ whole genome shotgun (WGS) entry which is preliminary data.</text>
</comment>
<proteinExistence type="predicted"/>
<dbReference type="EMBL" id="JAMTCS010000019">
    <property type="protein sequence ID" value="MCP2267442.1"/>
    <property type="molecule type" value="Genomic_DNA"/>
</dbReference>
<organism evidence="2 3">
    <name type="scientific">Promicromonospora thailandica</name>
    <dbReference type="NCBI Taxonomy" id="765201"/>
    <lineage>
        <taxon>Bacteria</taxon>
        <taxon>Bacillati</taxon>
        <taxon>Actinomycetota</taxon>
        <taxon>Actinomycetes</taxon>
        <taxon>Micrococcales</taxon>
        <taxon>Promicromonosporaceae</taxon>
        <taxon>Promicromonospora</taxon>
    </lineage>
</organism>
<name>A0A9X2G5G8_9MICO</name>
<protein>
    <submittedName>
        <fullName evidence="2">Sap, sulfolipid-1-addressing protein</fullName>
    </submittedName>
</protein>
<evidence type="ECO:0000256" key="1">
    <source>
        <dbReference type="SAM" id="Phobius"/>
    </source>
</evidence>
<feature type="transmembrane region" description="Helical" evidence="1">
    <location>
        <begin position="203"/>
        <end position="222"/>
    </location>
</feature>
<reference evidence="2" key="1">
    <citation type="submission" date="2022-06" db="EMBL/GenBank/DDBJ databases">
        <title>Genomic Encyclopedia of Archaeal and Bacterial Type Strains, Phase II (KMG-II): from individual species to whole genera.</title>
        <authorList>
            <person name="Goeker M."/>
        </authorList>
    </citation>
    <scope>NUCLEOTIDE SEQUENCE</scope>
    <source>
        <strain evidence="2">DSM 26652</strain>
    </source>
</reference>
<dbReference type="Proteomes" id="UP001139493">
    <property type="component" value="Unassembled WGS sequence"/>
</dbReference>
<evidence type="ECO:0000313" key="3">
    <source>
        <dbReference type="Proteomes" id="UP001139493"/>
    </source>
</evidence>
<dbReference type="InterPro" id="IPR021315">
    <property type="entry name" value="Gap/Sap"/>
</dbReference>
<keyword evidence="1" id="KW-0812">Transmembrane</keyword>
<sequence>MIGSMTDVVGDLLPYAVGVALSPVPLIAVFLLLGAPAGRAAGALFVLARVVTLAVVVVLAAALADLLPESRGPSLAGAVLRILLGAALMVWAVVQVVRPDGARADSDKPGWMASMGKASPAGAARIGVLLSAANLKELALGLGAGLTVASEDLAPGAVVGVAVAYAVLACLGTIVAVAAFWLAEDRVSRPLDRARVWLVRNSAVLVAIVLLVIGAVLAGGGVRDL</sequence>
<feature type="transmembrane region" description="Helical" evidence="1">
    <location>
        <begin position="12"/>
        <end position="33"/>
    </location>
</feature>
<feature type="transmembrane region" description="Helical" evidence="1">
    <location>
        <begin position="40"/>
        <end position="63"/>
    </location>
</feature>
<dbReference type="AlphaFoldDB" id="A0A9X2G5G8"/>
<keyword evidence="1" id="KW-0472">Membrane</keyword>
<evidence type="ECO:0000313" key="2">
    <source>
        <dbReference type="EMBL" id="MCP2267442.1"/>
    </source>
</evidence>
<dbReference type="Pfam" id="PF11139">
    <property type="entry name" value="SfLAP"/>
    <property type="match status" value="1"/>
</dbReference>
<gene>
    <name evidence="2" type="ORF">APR03_004819</name>
</gene>
<keyword evidence="3" id="KW-1185">Reference proteome</keyword>
<accession>A0A9X2G5G8</accession>
<feature type="transmembrane region" description="Helical" evidence="1">
    <location>
        <begin position="155"/>
        <end position="182"/>
    </location>
</feature>